<evidence type="ECO:0000313" key="17">
    <source>
        <dbReference type="EMBL" id="VDI82783.1"/>
    </source>
</evidence>
<dbReference type="PANTHER" id="PTHR10030:SF37">
    <property type="entry name" value="ALPHA-L-FUCOSIDASE-RELATED"/>
    <property type="match status" value="1"/>
</dbReference>
<dbReference type="Pfam" id="PF01120">
    <property type="entry name" value="Alpha_L_fucos"/>
    <property type="match status" value="1"/>
</dbReference>
<dbReference type="InterPro" id="IPR057739">
    <property type="entry name" value="Glyco_hydro_29_N"/>
</dbReference>
<evidence type="ECO:0000256" key="12">
    <source>
        <dbReference type="ARBA" id="ARBA00023136"/>
    </source>
</evidence>
<reference evidence="17" key="1">
    <citation type="submission" date="2018-11" db="EMBL/GenBank/DDBJ databases">
        <authorList>
            <person name="Alioto T."/>
            <person name="Alioto T."/>
        </authorList>
    </citation>
    <scope>NUCLEOTIDE SEQUENCE</scope>
</reference>
<evidence type="ECO:0000256" key="6">
    <source>
        <dbReference type="ARBA" id="ARBA00022679"/>
    </source>
</evidence>
<evidence type="ECO:0000256" key="10">
    <source>
        <dbReference type="ARBA" id="ARBA00022968"/>
    </source>
</evidence>
<comment type="function">
    <text evidence="1">Alpha-L-fucosidase is responsible for hydrolyzing the alpha-1,6-linked fucose joined to the reducing-end N-acetylglucosamine of the carbohydrate moieties of glycoproteins.</text>
</comment>
<dbReference type="FunFam" id="3.20.20.80:FF:000027">
    <property type="entry name" value="Alpha-L-fucosidase"/>
    <property type="match status" value="1"/>
</dbReference>
<dbReference type="Pfam" id="PF02434">
    <property type="entry name" value="Fringe"/>
    <property type="match status" value="1"/>
</dbReference>
<dbReference type="GO" id="GO:0016020">
    <property type="term" value="C:membrane"/>
    <property type="evidence" value="ECO:0007669"/>
    <property type="project" value="UniProtKB-SubCell"/>
</dbReference>
<dbReference type="InterPro" id="IPR017853">
    <property type="entry name" value="GH"/>
</dbReference>
<keyword evidence="10" id="KW-0735">Signal-anchor</keyword>
<keyword evidence="8" id="KW-0732">Signal</keyword>
<dbReference type="GO" id="GO:0016139">
    <property type="term" value="P:glycoside catabolic process"/>
    <property type="evidence" value="ECO:0007669"/>
    <property type="project" value="TreeGrafter"/>
</dbReference>
<dbReference type="PRINTS" id="PR00741">
    <property type="entry name" value="GLHYDRLASE29"/>
</dbReference>
<dbReference type="InterPro" id="IPR003378">
    <property type="entry name" value="Fringe-like_glycosylTrfase"/>
</dbReference>
<evidence type="ECO:0000313" key="18">
    <source>
        <dbReference type="Proteomes" id="UP000596742"/>
    </source>
</evidence>
<keyword evidence="14 17" id="KW-0326">Glycosidase</keyword>
<keyword evidence="6" id="KW-0808">Transferase</keyword>
<accession>A0A8B6HR56</accession>
<dbReference type="GO" id="GO:0004560">
    <property type="term" value="F:alpha-L-fucosidase activity"/>
    <property type="evidence" value="ECO:0007669"/>
    <property type="project" value="UniProtKB-EC"/>
</dbReference>
<keyword evidence="5" id="KW-0328">Glycosyltransferase</keyword>
<evidence type="ECO:0000256" key="14">
    <source>
        <dbReference type="ARBA" id="ARBA00023295"/>
    </source>
</evidence>
<dbReference type="AlphaFoldDB" id="A0A8B6HR56"/>
<evidence type="ECO:0000256" key="5">
    <source>
        <dbReference type="ARBA" id="ARBA00022676"/>
    </source>
</evidence>
<dbReference type="Gene3D" id="3.90.550.50">
    <property type="match status" value="1"/>
</dbReference>
<proteinExistence type="inferred from homology"/>
<dbReference type="EMBL" id="UYJE01010390">
    <property type="protein sequence ID" value="VDI82783.1"/>
    <property type="molecule type" value="Genomic_DNA"/>
</dbReference>
<keyword evidence="9 17" id="KW-0378">Hydrolase</keyword>
<name>A0A8B6HR56_MYTGA</name>
<evidence type="ECO:0000256" key="4">
    <source>
        <dbReference type="ARBA" id="ARBA00012662"/>
    </source>
</evidence>
<dbReference type="Gene3D" id="3.20.20.80">
    <property type="entry name" value="Glycosidases"/>
    <property type="match status" value="1"/>
</dbReference>
<evidence type="ECO:0000256" key="7">
    <source>
        <dbReference type="ARBA" id="ARBA00022692"/>
    </source>
</evidence>
<evidence type="ECO:0000256" key="1">
    <source>
        <dbReference type="ARBA" id="ARBA00004071"/>
    </source>
</evidence>
<evidence type="ECO:0000256" key="3">
    <source>
        <dbReference type="ARBA" id="ARBA00007951"/>
    </source>
</evidence>
<comment type="caution">
    <text evidence="17">The sequence shown here is derived from an EMBL/GenBank/DDBJ whole genome shotgun (WGS) entry which is preliminary data.</text>
</comment>
<evidence type="ECO:0000256" key="13">
    <source>
        <dbReference type="ARBA" id="ARBA00023180"/>
    </source>
</evidence>
<evidence type="ECO:0000256" key="2">
    <source>
        <dbReference type="ARBA" id="ARBA00004606"/>
    </source>
</evidence>
<protein>
    <recommendedName>
        <fullName evidence="4">alpha-L-fucosidase</fullName>
        <ecNumber evidence="4">3.2.1.51</ecNumber>
    </recommendedName>
</protein>
<dbReference type="SMART" id="SM00812">
    <property type="entry name" value="Alpha_L_fucos"/>
    <property type="match status" value="1"/>
</dbReference>
<dbReference type="Proteomes" id="UP000596742">
    <property type="component" value="Unassembled WGS sequence"/>
</dbReference>
<dbReference type="InterPro" id="IPR000933">
    <property type="entry name" value="Glyco_hydro_29"/>
</dbReference>
<dbReference type="GO" id="GO:0006004">
    <property type="term" value="P:fucose metabolic process"/>
    <property type="evidence" value="ECO:0007669"/>
    <property type="project" value="InterPro"/>
</dbReference>
<comment type="subcellular location">
    <subcellularLocation>
        <location evidence="2">Membrane</location>
        <topology evidence="2">Single-pass type II membrane protein</topology>
    </subcellularLocation>
</comment>
<keyword evidence="11" id="KW-1133">Transmembrane helix</keyword>
<gene>
    <name evidence="17" type="ORF">MGAL_10B060485</name>
</gene>
<dbReference type="SUPFAM" id="SSF51445">
    <property type="entry name" value="(Trans)glycosidases"/>
    <property type="match status" value="1"/>
</dbReference>
<keyword evidence="13" id="KW-0325">Glycoprotein</keyword>
<comment type="similarity">
    <text evidence="3">Belongs to the glycosyl hydrolase 29 family.</text>
</comment>
<dbReference type="PANTHER" id="PTHR10030">
    <property type="entry name" value="ALPHA-L-FUCOSIDASE"/>
    <property type="match status" value="1"/>
</dbReference>
<organism evidence="17 18">
    <name type="scientific">Mytilus galloprovincialis</name>
    <name type="common">Mediterranean mussel</name>
    <dbReference type="NCBI Taxonomy" id="29158"/>
    <lineage>
        <taxon>Eukaryota</taxon>
        <taxon>Metazoa</taxon>
        <taxon>Spiralia</taxon>
        <taxon>Lophotrochozoa</taxon>
        <taxon>Mollusca</taxon>
        <taxon>Bivalvia</taxon>
        <taxon>Autobranchia</taxon>
        <taxon>Pteriomorphia</taxon>
        <taxon>Mytilida</taxon>
        <taxon>Mytiloidea</taxon>
        <taxon>Mytilidae</taxon>
        <taxon>Mytilinae</taxon>
        <taxon>Mytilus</taxon>
    </lineage>
</organism>
<dbReference type="GO" id="GO:0005764">
    <property type="term" value="C:lysosome"/>
    <property type="evidence" value="ECO:0007669"/>
    <property type="project" value="TreeGrafter"/>
</dbReference>
<keyword evidence="18" id="KW-1185">Reference proteome</keyword>
<keyword evidence="12" id="KW-0472">Membrane</keyword>
<feature type="domain" description="Glycoside hydrolase family 29 N-terminal" evidence="15">
    <location>
        <begin position="274"/>
        <end position="610"/>
    </location>
</feature>
<evidence type="ECO:0000256" key="11">
    <source>
        <dbReference type="ARBA" id="ARBA00022989"/>
    </source>
</evidence>
<dbReference type="OrthoDB" id="6039950at2759"/>
<evidence type="ECO:0000259" key="15">
    <source>
        <dbReference type="Pfam" id="PF01120"/>
    </source>
</evidence>
<sequence>MMYTPTSQRRLRARILVRKSKDFTANNSWIFTESNETRHITTDRNSVDFTSSTLKPEKTDGPQSVNIRILCWIMTCPNNLHLFAINVKNTWGKRCDILLFMSSKQDKDFPAIGLDTQEGRDHLTAKAMQAWRYVYEHYRDKADWFLKADDDTYVIVENLKYLLKDYITSEPIFFGQSLVKPDIKQPFNSGGPGYVLSKEALIRLGTKGNSSEACKQDGHSEDVNVSKCLLKFGVKIGNTLDKQHRTKFHHLPIDNYLFGKYPTWYYNYNTKTPRKTSSKKYEPNWESIDSRPLPGWFDDSKVGILIHWGVFSVPSILSEWFWYQWKTKTPVLVDFMKENYRPDFTYPDFAPQLTAEFFNAEEWANLLKLSGAKYVVLVAKHHEGYTMWPSNYSWNWNSMDVGPKRDIVGEVADAIRKNTDMHFGLYHSLFEWFNPIFEQDRANGFKTQDFVSMKTMPELYEIVNKYKPEIIWSDGSHAAKDDYWNATNFLAWLYNDSPVKDYVVTNDRWGVNDNCIHGGFVNCGDRFNPKVLHKRKWENVMTLDRYSAGYRRNAKLADYFSVHELLTEVAQTVSCGGNILINVRITKEGTITPVFQNILLKLGGWVEVNVEAIYGSRPWLFQSDNVTKDVW</sequence>
<evidence type="ECO:0000256" key="8">
    <source>
        <dbReference type="ARBA" id="ARBA00022729"/>
    </source>
</evidence>
<evidence type="ECO:0000259" key="16">
    <source>
        <dbReference type="Pfam" id="PF02434"/>
    </source>
</evidence>
<evidence type="ECO:0000256" key="9">
    <source>
        <dbReference type="ARBA" id="ARBA00022801"/>
    </source>
</evidence>
<keyword evidence="7" id="KW-0812">Transmembrane</keyword>
<dbReference type="InterPro" id="IPR016286">
    <property type="entry name" value="FUC_metazoa-typ"/>
</dbReference>
<feature type="domain" description="Fringe-like glycosyltransferase" evidence="16">
    <location>
        <begin position="87"/>
        <end position="237"/>
    </location>
</feature>
<dbReference type="EC" id="3.2.1.51" evidence="4"/>
<dbReference type="GO" id="GO:0016757">
    <property type="term" value="F:glycosyltransferase activity"/>
    <property type="evidence" value="ECO:0007669"/>
    <property type="project" value="UniProtKB-KW"/>
</dbReference>